<evidence type="ECO:0000313" key="3">
    <source>
        <dbReference type="EMBL" id="PWD51046.1"/>
    </source>
</evidence>
<dbReference type="InterPro" id="IPR010982">
    <property type="entry name" value="Lambda_DNA-bd_dom_sf"/>
</dbReference>
<feature type="region of interest" description="Disordered" evidence="1">
    <location>
        <begin position="89"/>
        <end position="109"/>
    </location>
</feature>
<evidence type="ECO:0000259" key="2">
    <source>
        <dbReference type="PROSITE" id="PS50943"/>
    </source>
</evidence>
<dbReference type="SUPFAM" id="SSF47413">
    <property type="entry name" value="lambda repressor-like DNA-binding domains"/>
    <property type="match status" value="1"/>
</dbReference>
<dbReference type="Pfam" id="PF13560">
    <property type="entry name" value="HTH_31"/>
    <property type="match status" value="1"/>
</dbReference>
<dbReference type="EMBL" id="PYHR01000002">
    <property type="protein sequence ID" value="PWD51046.1"/>
    <property type="molecule type" value="Genomic_DNA"/>
</dbReference>
<protein>
    <submittedName>
        <fullName evidence="3">Transcriptional regulator</fullName>
    </submittedName>
</protein>
<dbReference type="PROSITE" id="PS50943">
    <property type="entry name" value="HTH_CROC1"/>
    <property type="match status" value="1"/>
</dbReference>
<gene>
    <name evidence="3" type="ORF">C8046_10695</name>
</gene>
<sequence>MDNRDEVRTFLATRRARITPADAGLPAYGEHRRVPGLRREEVAMLAGVSVDYYVRLERGNLAGASEQVLDALADALRLDDAERQHLRDLARASSGRPPRQRRRRSDTAAVPASVQLMLGAITGAPAVVRNDHLDVLALNPMARALYAPLVDGPSTNGGRPPNHARFAFLDPASREFWIDWPRAARDTVGVLRAQAGRDPHNRALHDLVGELSTRSEEFRELWARHDVHVHSGGVKLIHHPVVGRLELSYDTLPIMQAPGLTMLVYTAPAGSPSADALQLLATWGATPTTAPAPTAPATTD</sequence>
<dbReference type="SMART" id="SM00530">
    <property type="entry name" value="HTH_XRE"/>
    <property type="match status" value="1"/>
</dbReference>
<dbReference type="InterPro" id="IPR041413">
    <property type="entry name" value="MLTR_LBD"/>
</dbReference>
<dbReference type="PANTHER" id="PTHR35010">
    <property type="entry name" value="BLL4672 PROTEIN-RELATED"/>
    <property type="match status" value="1"/>
</dbReference>
<dbReference type="CDD" id="cd00093">
    <property type="entry name" value="HTH_XRE"/>
    <property type="match status" value="1"/>
</dbReference>
<dbReference type="Proteomes" id="UP000245166">
    <property type="component" value="Unassembled WGS sequence"/>
</dbReference>
<reference evidence="3 4" key="1">
    <citation type="submission" date="2018-03" db="EMBL/GenBank/DDBJ databases">
        <title>Genome assembly of novel Miniimonas species PCH200.</title>
        <authorList>
            <person name="Thakur V."/>
            <person name="Kumar V."/>
            <person name="Singh D."/>
        </authorList>
    </citation>
    <scope>NUCLEOTIDE SEQUENCE [LARGE SCALE GENOMIC DNA]</scope>
    <source>
        <strain evidence="3 4">PCH200</strain>
    </source>
</reference>
<organism evidence="3 4">
    <name type="scientific">Serinibacter arcticus</name>
    <dbReference type="NCBI Taxonomy" id="1655435"/>
    <lineage>
        <taxon>Bacteria</taxon>
        <taxon>Bacillati</taxon>
        <taxon>Actinomycetota</taxon>
        <taxon>Actinomycetes</taxon>
        <taxon>Micrococcales</taxon>
        <taxon>Beutenbergiaceae</taxon>
        <taxon>Serinibacter</taxon>
    </lineage>
</organism>
<dbReference type="Gene3D" id="3.30.450.180">
    <property type="match status" value="1"/>
</dbReference>
<dbReference type="Gene3D" id="1.10.260.40">
    <property type="entry name" value="lambda repressor-like DNA-binding domains"/>
    <property type="match status" value="1"/>
</dbReference>
<dbReference type="RefSeq" id="WP_109229427.1">
    <property type="nucleotide sequence ID" value="NZ_PYHR01000002.1"/>
</dbReference>
<comment type="caution">
    <text evidence="3">The sequence shown here is derived from an EMBL/GenBank/DDBJ whole genome shotgun (WGS) entry which is preliminary data.</text>
</comment>
<evidence type="ECO:0000313" key="4">
    <source>
        <dbReference type="Proteomes" id="UP000245166"/>
    </source>
</evidence>
<dbReference type="AlphaFoldDB" id="A0A2U1ZVM9"/>
<accession>A0A2U1ZVM9</accession>
<proteinExistence type="predicted"/>
<name>A0A2U1ZVM9_9MICO</name>
<dbReference type="Pfam" id="PF17765">
    <property type="entry name" value="MLTR_LBD"/>
    <property type="match status" value="1"/>
</dbReference>
<dbReference type="PANTHER" id="PTHR35010:SF2">
    <property type="entry name" value="BLL4672 PROTEIN"/>
    <property type="match status" value="1"/>
</dbReference>
<dbReference type="InterPro" id="IPR001387">
    <property type="entry name" value="Cro/C1-type_HTH"/>
</dbReference>
<feature type="domain" description="HTH cro/C1-type" evidence="2">
    <location>
        <begin position="36"/>
        <end position="83"/>
    </location>
</feature>
<dbReference type="OrthoDB" id="3518652at2"/>
<dbReference type="GO" id="GO:0003677">
    <property type="term" value="F:DNA binding"/>
    <property type="evidence" value="ECO:0007669"/>
    <property type="project" value="InterPro"/>
</dbReference>
<keyword evidence="4" id="KW-1185">Reference proteome</keyword>
<evidence type="ECO:0000256" key="1">
    <source>
        <dbReference type="SAM" id="MobiDB-lite"/>
    </source>
</evidence>